<proteinExistence type="predicted"/>
<dbReference type="Proteomes" id="UP000176917">
    <property type="component" value="Unassembled WGS sequence"/>
</dbReference>
<protein>
    <recommendedName>
        <fullName evidence="3">Cytidyltransferase-like domain-containing protein</fullName>
    </recommendedName>
</protein>
<dbReference type="GO" id="GO:0016779">
    <property type="term" value="F:nucleotidyltransferase activity"/>
    <property type="evidence" value="ECO:0007669"/>
    <property type="project" value="UniProtKB-KW"/>
</dbReference>
<evidence type="ECO:0000259" key="3">
    <source>
        <dbReference type="Pfam" id="PF01467"/>
    </source>
</evidence>
<evidence type="ECO:0000256" key="2">
    <source>
        <dbReference type="ARBA" id="ARBA00022695"/>
    </source>
</evidence>
<dbReference type="PANTHER" id="PTHR43793">
    <property type="entry name" value="FAD SYNTHASE"/>
    <property type="match status" value="1"/>
</dbReference>
<accession>A0A1G2RM75</accession>
<keyword evidence="1" id="KW-0808">Transferase</keyword>
<dbReference type="InterPro" id="IPR004821">
    <property type="entry name" value="Cyt_trans-like"/>
</dbReference>
<sequence>MENTKLKEIIVYTYGAFDLLHVGHLQLLQEAKALGDKLIVGVFTDEVVEAFKRKPIIPQNQRMEMLKVLRFVDEVVSQEELAPDTNLKKYKPDVLAKGPGASWEPGKEAPGTVTMKELGGELVFLNYHEGASTSDIIARCKESAAKKEKLDPKSA</sequence>
<dbReference type="Gene3D" id="3.40.50.620">
    <property type="entry name" value="HUPs"/>
    <property type="match status" value="1"/>
</dbReference>
<evidence type="ECO:0000256" key="1">
    <source>
        <dbReference type="ARBA" id="ARBA00022679"/>
    </source>
</evidence>
<gene>
    <name evidence="4" type="ORF">A3B24_00150</name>
</gene>
<dbReference type="PANTHER" id="PTHR43793:SF1">
    <property type="entry name" value="FAD SYNTHASE"/>
    <property type="match status" value="1"/>
</dbReference>
<dbReference type="InterPro" id="IPR050385">
    <property type="entry name" value="Archaeal_FAD_synthase"/>
</dbReference>
<dbReference type="STRING" id="1802461.A3B24_00150"/>
<evidence type="ECO:0000313" key="5">
    <source>
        <dbReference type="Proteomes" id="UP000176917"/>
    </source>
</evidence>
<feature type="domain" description="Cytidyltransferase-like" evidence="3">
    <location>
        <begin position="12"/>
        <end position="139"/>
    </location>
</feature>
<dbReference type="InterPro" id="IPR014729">
    <property type="entry name" value="Rossmann-like_a/b/a_fold"/>
</dbReference>
<evidence type="ECO:0000313" key="4">
    <source>
        <dbReference type="EMBL" id="OHA73588.1"/>
    </source>
</evidence>
<dbReference type="NCBIfam" id="TIGR00125">
    <property type="entry name" value="cyt_tran_rel"/>
    <property type="match status" value="1"/>
</dbReference>
<reference evidence="4 5" key="1">
    <citation type="journal article" date="2016" name="Nat. Commun.">
        <title>Thousands of microbial genomes shed light on interconnected biogeochemical processes in an aquifer system.</title>
        <authorList>
            <person name="Anantharaman K."/>
            <person name="Brown C.T."/>
            <person name="Hug L.A."/>
            <person name="Sharon I."/>
            <person name="Castelle C.J."/>
            <person name="Probst A.J."/>
            <person name="Thomas B.C."/>
            <person name="Singh A."/>
            <person name="Wilkins M.J."/>
            <person name="Karaoz U."/>
            <person name="Brodie E.L."/>
            <person name="Williams K.H."/>
            <person name="Hubbard S.S."/>
            <person name="Banfield J.F."/>
        </authorList>
    </citation>
    <scope>NUCLEOTIDE SEQUENCE [LARGE SCALE GENOMIC DNA]</scope>
</reference>
<keyword evidence="2" id="KW-0548">Nucleotidyltransferase</keyword>
<dbReference type="SUPFAM" id="SSF52374">
    <property type="entry name" value="Nucleotidylyl transferase"/>
    <property type="match status" value="1"/>
</dbReference>
<name>A0A1G2RM75_9BACT</name>
<dbReference type="AlphaFoldDB" id="A0A1G2RM75"/>
<dbReference type="Pfam" id="PF01467">
    <property type="entry name" value="CTP_transf_like"/>
    <property type="match status" value="1"/>
</dbReference>
<organism evidence="4 5">
    <name type="scientific">Candidatus Wildermuthbacteria bacterium RIFCSPLOWO2_01_FULL_48_16</name>
    <dbReference type="NCBI Taxonomy" id="1802461"/>
    <lineage>
        <taxon>Bacteria</taxon>
        <taxon>Candidatus Wildermuthiibacteriota</taxon>
    </lineage>
</organism>
<comment type="caution">
    <text evidence="4">The sequence shown here is derived from an EMBL/GenBank/DDBJ whole genome shotgun (WGS) entry which is preliminary data.</text>
</comment>
<dbReference type="EMBL" id="MHUG01000010">
    <property type="protein sequence ID" value="OHA73588.1"/>
    <property type="molecule type" value="Genomic_DNA"/>
</dbReference>